<name>J0CUR3_AURST</name>
<sequence length="215" mass="23272">MHRNQPRQKKPRTPADAPPPEATLSETVLSPPRNSGSAGDNPPPPPSEPPHDAAHSTTPAAAQPSDVERLSASWADFRSTRKHQLQLVESSITGKLKDLEVSINEHIAEVISNTVETTVETTVEKSVETTKVEIRAILEDVVSRFTKAAIEGVVPHITKAVVEDAVPRITKAALEVAEDNQQATRELILGLQEKVDGLEGNIKRTLNGILEEITS</sequence>
<protein>
    <submittedName>
        <fullName evidence="2">Uncharacterized protein</fullName>
    </submittedName>
</protein>
<evidence type="ECO:0000313" key="2">
    <source>
        <dbReference type="EMBL" id="EJD34088.1"/>
    </source>
</evidence>
<dbReference type="AlphaFoldDB" id="J0CUR3"/>
<proteinExistence type="predicted"/>
<organism evidence="2 3">
    <name type="scientific">Auricularia subglabra (strain TFB-10046 / SS5)</name>
    <name type="common">White-rot fungus</name>
    <name type="synonym">Auricularia delicata (strain TFB10046)</name>
    <dbReference type="NCBI Taxonomy" id="717982"/>
    <lineage>
        <taxon>Eukaryota</taxon>
        <taxon>Fungi</taxon>
        <taxon>Dikarya</taxon>
        <taxon>Basidiomycota</taxon>
        <taxon>Agaricomycotina</taxon>
        <taxon>Agaricomycetes</taxon>
        <taxon>Auriculariales</taxon>
        <taxon>Auriculariaceae</taxon>
        <taxon>Auricularia</taxon>
    </lineage>
</organism>
<evidence type="ECO:0000256" key="1">
    <source>
        <dbReference type="SAM" id="MobiDB-lite"/>
    </source>
</evidence>
<dbReference type="EMBL" id="JH688006">
    <property type="protein sequence ID" value="EJD34088.1"/>
    <property type="molecule type" value="Genomic_DNA"/>
</dbReference>
<dbReference type="KEGG" id="adl:AURDEDRAFT_176858"/>
<keyword evidence="3" id="KW-1185">Reference proteome</keyword>
<dbReference type="InParanoid" id="J0CUR3"/>
<feature type="compositionally biased region" description="Basic residues" evidence="1">
    <location>
        <begin position="1"/>
        <end position="12"/>
    </location>
</feature>
<gene>
    <name evidence="2" type="ORF">AURDEDRAFT_176858</name>
</gene>
<feature type="compositionally biased region" description="Polar residues" evidence="1">
    <location>
        <begin position="24"/>
        <end position="38"/>
    </location>
</feature>
<feature type="region of interest" description="Disordered" evidence="1">
    <location>
        <begin position="1"/>
        <end position="68"/>
    </location>
</feature>
<reference evidence="3" key="1">
    <citation type="journal article" date="2012" name="Science">
        <title>The Paleozoic origin of enzymatic lignin decomposition reconstructed from 31 fungal genomes.</title>
        <authorList>
            <person name="Floudas D."/>
            <person name="Binder M."/>
            <person name="Riley R."/>
            <person name="Barry K."/>
            <person name="Blanchette R.A."/>
            <person name="Henrissat B."/>
            <person name="Martinez A.T."/>
            <person name="Otillar R."/>
            <person name="Spatafora J.W."/>
            <person name="Yadav J.S."/>
            <person name="Aerts A."/>
            <person name="Benoit I."/>
            <person name="Boyd A."/>
            <person name="Carlson A."/>
            <person name="Copeland A."/>
            <person name="Coutinho P.M."/>
            <person name="de Vries R.P."/>
            <person name="Ferreira P."/>
            <person name="Findley K."/>
            <person name="Foster B."/>
            <person name="Gaskell J."/>
            <person name="Glotzer D."/>
            <person name="Gorecki P."/>
            <person name="Heitman J."/>
            <person name="Hesse C."/>
            <person name="Hori C."/>
            <person name="Igarashi K."/>
            <person name="Jurgens J.A."/>
            <person name="Kallen N."/>
            <person name="Kersten P."/>
            <person name="Kohler A."/>
            <person name="Kuees U."/>
            <person name="Kumar T.K.A."/>
            <person name="Kuo A."/>
            <person name="LaButti K."/>
            <person name="Larrondo L.F."/>
            <person name="Lindquist E."/>
            <person name="Ling A."/>
            <person name="Lombard V."/>
            <person name="Lucas S."/>
            <person name="Lundell T."/>
            <person name="Martin R."/>
            <person name="McLaughlin D.J."/>
            <person name="Morgenstern I."/>
            <person name="Morin E."/>
            <person name="Murat C."/>
            <person name="Nagy L.G."/>
            <person name="Nolan M."/>
            <person name="Ohm R.A."/>
            <person name="Patyshakuliyeva A."/>
            <person name="Rokas A."/>
            <person name="Ruiz-Duenas F.J."/>
            <person name="Sabat G."/>
            <person name="Salamov A."/>
            <person name="Samejima M."/>
            <person name="Schmutz J."/>
            <person name="Slot J.C."/>
            <person name="St John F."/>
            <person name="Stenlid J."/>
            <person name="Sun H."/>
            <person name="Sun S."/>
            <person name="Syed K."/>
            <person name="Tsang A."/>
            <person name="Wiebenga A."/>
            <person name="Young D."/>
            <person name="Pisabarro A."/>
            <person name="Eastwood D.C."/>
            <person name="Martin F."/>
            <person name="Cullen D."/>
            <person name="Grigoriev I.V."/>
            <person name="Hibbett D.S."/>
        </authorList>
    </citation>
    <scope>NUCLEOTIDE SEQUENCE [LARGE SCALE GENOMIC DNA]</scope>
    <source>
        <strain evidence="3">TFB10046</strain>
    </source>
</reference>
<evidence type="ECO:0000313" key="3">
    <source>
        <dbReference type="Proteomes" id="UP000006514"/>
    </source>
</evidence>
<dbReference type="Proteomes" id="UP000006514">
    <property type="component" value="Unassembled WGS sequence"/>
</dbReference>
<accession>J0CUR3</accession>